<protein>
    <submittedName>
        <fullName evidence="2">Uncharacterized protein</fullName>
    </submittedName>
</protein>
<dbReference type="EMBL" id="JAUSQU010000001">
    <property type="protein sequence ID" value="MDP9842334.1"/>
    <property type="molecule type" value="Genomic_DNA"/>
</dbReference>
<proteinExistence type="predicted"/>
<evidence type="ECO:0000313" key="2">
    <source>
        <dbReference type="EMBL" id="MDP9842334.1"/>
    </source>
</evidence>
<sequence>MWREHIGVSIVVQRRDEAGVRPVTRPDPPTDAPDRRVDARPGQRGTPDDHLPVDVYPLKTWRFGYAALAS</sequence>
<evidence type="ECO:0000313" key="3">
    <source>
        <dbReference type="Proteomes" id="UP001225356"/>
    </source>
</evidence>
<accession>A0ABT9Q8Q2</accession>
<feature type="compositionally biased region" description="Basic and acidic residues" evidence="1">
    <location>
        <begin position="32"/>
        <end position="51"/>
    </location>
</feature>
<evidence type="ECO:0000256" key="1">
    <source>
        <dbReference type="SAM" id="MobiDB-lite"/>
    </source>
</evidence>
<organism evidence="2 3">
    <name type="scientific">Streptosporangium lutulentum</name>
    <dbReference type="NCBI Taxonomy" id="1461250"/>
    <lineage>
        <taxon>Bacteria</taxon>
        <taxon>Bacillati</taxon>
        <taxon>Actinomycetota</taxon>
        <taxon>Actinomycetes</taxon>
        <taxon>Streptosporangiales</taxon>
        <taxon>Streptosporangiaceae</taxon>
        <taxon>Streptosporangium</taxon>
    </lineage>
</organism>
<feature type="region of interest" description="Disordered" evidence="1">
    <location>
        <begin position="16"/>
        <end position="51"/>
    </location>
</feature>
<name>A0ABT9Q8Q2_9ACTN</name>
<comment type="caution">
    <text evidence="2">The sequence shown here is derived from an EMBL/GenBank/DDBJ whole genome shotgun (WGS) entry which is preliminary data.</text>
</comment>
<keyword evidence="3" id="KW-1185">Reference proteome</keyword>
<dbReference type="Proteomes" id="UP001225356">
    <property type="component" value="Unassembled WGS sequence"/>
</dbReference>
<gene>
    <name evidence="2" type="ORF">J2853_001545</name>
</gene>
<reference evidence="2 3" key="1">
    <citation type="submission" date="2023-07" db="EMBL/GenBank/DDBJ databases">
        <title>Sequencing the genomes of 1000 actinobacteria strains.</title>
        <authorList>
            <person name="Klenk H.-P."/>
        </authorList>
    </citation>
    <scope>NUCLEOTIDE SEQUENCE [LARGE SCALE GENOMIC DNA]</scope>
    <source>
        <strain evidence="2 3">DSM 46740</strain>
    </source>
</reference>